<dbReference type="PANTHER" id="PTHR24121:SF21">
    <property type="entry name" value="ANKYRIN REPEAT FAMILY PROTEIN"/>
    <property type="match status" value="1"/>
</dbReference>
<feature type="region of interest" description="Disordered" evidence="1">
    <location>
        <begin position="1563"/>
        <end position="1593"/>
    </location>
</feature>
<dbReference type="InterPro" id="IPR011009">
    <property type="entry name" value="Kinase-like_dom_sf"/>
</dbReference>
<evidence type="ECO:0000256" key="1">
    <source>
        <dbReference type="SAM" id="MobiDB-lite"/>
    </source>
</evidence>
<feature type="region of interest" description="Disordered" evidence="1">
    <location>
        <begin position="1267"/>
        <end position="1293"/>
    </location>
</feature>
<accession>B7G1C9</accession>
<feature type="region of interest" description="Disordered" evidence="1">
    <location>
        <begin position="80"/>
        <end position="105"/>
    </location>
</feature>
<dbReference type="KEGG" id="pti:PHATRDRAFT_46476"/>
<dbReference type="GeneID" id="7201567"/>
<dbReference type="eggNOG" id="ENOG502SJCE">
    <property type="taxonomic scope" value="Eukaryota"/>
</dbReference>
<feature type="compositionally biased region" description="Polar residues" evidence="1">
    <location>
        <begin position="1584"/>
        <end position="1593"/>
    </location>
</feature>
<dbReference type="Gene3D" id="1.10.510.10">
    <property type="entry name" value="Transferase(Phosphotransferase) domain 1"/>
    <property type="match status" value="1"/>
</dbReference>
<gene>
    <name evidence="2" type="ORF">PHATRDRAFT_46476</name>
</gene>
<dbReference type="OrthoDB" id="1847170at2759"/>
<name>B7G1C9_PHATC</name>
<feature type="compositionally biased region" description="Basic and acidic residues" evidence="1">
    <location>
        <begin position="205"/>
        <end position="214"/>
    </location>
</feature>
<proteinExistence type="predicted"/>
<evidence type="ECO:0008006" key="4">
    <source>
        <dbReference type="Google" id="ProtNLM"/>
    </source>
</evidence>
<feature type="region of interest" description="Disordered" evidence="1">
    <location>
        <begin position="1"/>
        <end position="45"/>
    </location>
</feature>
<dbReference type="PaxDb" id="2850-Phatr46476"/>
<dbReference type="SMART" id="SM00248">
    <property type="entry name" value="ANK"/>
    <property type="match status" value="4"/>
</dbReference>
<dbReference type="Proteomes" id="UP000000759">
    <property type="component" value="Chromosome 10"/>
</dbReference>
<feature type="compositionally biased region" description="Polar residues" evidence="1">
    <location>
        <begin position="1"/>
        <end position="10"/>
    </location>
</feature>
<evidence type="ECO:0000313" key="3">
    <source>
        <dbReference type="Proteomes" id="UP000000759"/>
    </source>
</evidence>
<dbReference type="InterPro" id="IPR036770">
    <property type="entry name" value="Ankyrin_rpt-contain_sf"/>
</dbReference>
<organism evidence="2 3">
    <name type="scientific">Phaeodactylum tricornutum (strain CCAP 1055/1)</name>
    <dbReference type="NCBI Taxonomy" id="556484"/>
    <lineage>
        <taxon>Eukaryota</taxon>
        <taxon>Sar</taxon>
        <taxon>Stramenopiles</taxon>
        <taxon>Ochrophyta</taxon>
        <taxon>Bacillariophyta</taxon>
        <taxon>Bacillariophyceae</taxon>
        <taxon>Bacillariophycidae</taxon>
        <taxon>Naviculales</taxon>
        <taxon>Phaeodactylaceae</taxon>
        <taxon>Phaeodactylum</taxon>
    </lineage>
</organism>
<dbReference type="EMBL" id="CM000613">
    <property type="protein sequence ID" value="EEC47484.1"/>
    <property type="molecule type" value="Genomic_DNA"/>
</dbReference>
<dbReference type="Gene3D" id="1.25.40.20">
    <property type="entry name" value="Ankyrin repeat-containing domain"/>
    <property type="match status" value="2"/>
</dbReference>
<keyword evidence="3" id="KW-1185">Reference proteome</keyword>
<reference evidence="2 3" key="1">
    <citation type="journal article" date="2008" name="Nature">
        <title>The Phaeodactylum genome reveals the evolutionary history of diatom genomes.</title>
        <authorList>
            <person name="Bowler C."/>
            <person name="Allen A.E."/>
            <person name="Badger J.H."/>
            <person name="Grimwood J."/>
            <person name="Jabbari K."/>
            <person name="Kuo A."/>
            <person name="Maheswari U."/>
            <person name="Martens C."/>
            <person name="Maumus F."/>
            <person name="Otillar R.P."/>
            <person name="Rayko E."/>
            <person name="Salamov A."/>
            <person name="Vandepoele K."/>
            <person name="Beszteri B."/>
            <person name="Gruber A."/>
            <person name="Heijde M."/>
            <person name="Katinka M."/>
            <person name="Mock T."/>
            <person name="Valentin K."/>
            <person name="Verret F."/>
            <person name="Berges J.A."/>
            <person name="Brownlee C."/>
            <person name="Cadoret J.P."/>
            <person name="Chiovitti A."/>
            <person name="Choi C.J."/>
            <person name="Coesel S."/>
            <person name="De Martino A."/>
            <person name="Detter J.C."/>
            <person name="Durkin C."/>
            <person name="Falciatore A."/>
            <person name="Fournet J."/>
            <person name="Haruta M."/>
            <person name="Huysman M.J."/>
            <person name="Jenkins B.D."/>
            <person name="Jiroutova K."/>
            <person name="Jorgensen R.E."/>
            <person name="Joubert Y."/>
            <person name="Kaplan A."/>
            <person name="Kroger N."/>
            <person name="Kroth P.G."/>
            <person name="La Roche J."/>
            <person name="Lindquist E."/>
            <person name="Lommer M."/>
            <person name="Martin-Jezequel V."/>
            <person name="Lopez P.J."/>
            <person name="Lucas S."/>
            <person name="Mangogna M."/>
            <person name="McGinnis K."/>
            <person name="Medlin L.K."/>
            <person name="Montsant A."/>
            <person name="Oudot-Le Secq M.P."/>
            <person name="Napoli C."/>
            <person name="Obornik M."/>
            <person name="Parker M.S."/>
            <person name="Petit J.L."/>
            <person name="Porcel B.M."/>
            <person name="Poulsen N."/>
            <person name="Robison M."/>
            <person name="Rychlewski L."/>
            <person name="Rynearson T.A."/>
            <person name="Schmutz J."/>
            <person name="Shapiro H."/>
            <person name="Siaut M."/>
            <person name="Stanley M."/>
            <person name="Sussman M.R."/>
            <person name="Taylor A.R."/>
            <person name="Vardi A."/>
            <person name="von Dassow P."/>
            <person name="Vyverman W."/>
            <person name="Willis A."/>
            <person name="Wyrwicz L.S."/>
            <person name="Rokhsar D.S."/>
            <person name="Weissenbach J."/>
            <person name="Armbrust E.V."/>
            <person name="Green B.R."/>
            <person name="Van de Peer Y."/>
            <person name="Grigoriev I.V."/>
        </authorList>
    </citation>
    <scope>NUCLEOTIDE SEQUENCE [LARGE SCALE GENOMIC DNA]</scope>
    <source>
        <strain evidence="2 3">CCAP 1055/1</strain>
    </source>
</reference>
<dbReference type="SUPFAM" id="SSF56112">
    <property type="entry name" value="Protein kinase-like (PK-like)"/>
    <property type="match status" value="1"/>
</dbReference>
<sequence length="2069" mass="228972">MRERTLNTPLSERILGRHSSSTFNRTPVATTTATTPATNSNPTTGIVMRPTEAQLRWAQFHHKRQAEQVRIRTQQLWQRPETVSDVSDALPEDGASSTSDSGVHMVDNDRTLGIEAPVSCREAQKPCISRGRRALLRVSRRRWRERKNRILKEGFRSGINDNDEDDDQASESSNDALASIFAERSVWHKSRKRRRRRRQSTAQKAPHDSGRSRRFEEAFNAMMRNLAALRPDESYHDIVTPERVWTRPEHLPQMETIDGRDYTDLKWGIIKSLPKPNPNRNSSATSHHPLDRGASWLVHMPSSISKRDSYASRFASTPFISKSTWKNTSPEHSDEECLGEEDRRSQISDSLQQILRSPMQGKLSSIVAVLQQKLVNTATSEQTARPRTPPTMKLSPYLTVSTQTVGDASDYPKGAGSGGPKSLDVDFAHVELGADHVTDQKRMQGFQQLANPPPSSPSRKTIEAILQTLDPYLKEELESQEVGTCEHLLSRFLDEVGFDPDIDDVGEMEKTKAYLEIFARRFLVQARSFPKEPQQSSTKVQRSGGLVQRLVSLMEQDLALNRNTGLISADGKLHKPTFARLMLKYLEQIYSPSPTASFRPTMTRQRRSARETLLTAVTDTAYDFLPKDGIFDTFAFEHIVTRYLAEATGTPEEVVLGAQDLQSLSQRVPIFPKASANLVERMVAAFEGIDINEKLTSDDGKLNTAFFESMMRKLLSNEVSKLSKGRRNAALDTAFSLKISGNYSQTGHDSQPKEMDVSGKYTLPSVEARLSSMTIKRSNGHIDKLVLRAMIARYLSAVCNLPENVVLEAESVHTEMDREFSVIDNSKNKEAGSSMISNDFAKRLVDQIKQSSEAEQLVLANGDLNKAVFEMLMARYLGQCIRREPEFFCAAESPLALAEARRHAGTRKYRQREGESEGGNHGIPMTSCITQSVIVAIERELETTPIVTAQGKVDFATLEILLAPTLSRALASNAGVTERRHFLSWLDSGTFVKNIVQVISNLSNEVDLTEINDVRTHELLRTTLVELYQENHPKNTSAYRNVVTHEATGVAIEKHAHEVAHDISKYLLNAGGNQMMTNSAGKLDVPVYEALLWRFIEEQESIGMGINTDNSTPTIILPIKSESLDETSPKTESTTEDPVRTEHIGTRYGGSHPIVRGNVVSELIHDLPTIQKEIKSNDTYPDDFDLLKSSANSGVGQFLQSLSKRVGEDTAKSRQHKIGAVAAFRKTREQRVAEDDKSSKSTFRILPDGIKRVVQKFRGASDLPQLYIDGDAGGKPTESASMDAASLSAHSRASDERSGVSQFLSENVKNLTSALIFDREAGGSVIDTDDASTQASDIGNDSKAIANLLLSPTLLTKRHQQAIRAIENRTWEQVEYLLSANPWLAEMTDLKTNQCLLHKLALFGAGEGRINKTTGEMVVIRYPSAPEVLNVDLVELFPSSVHKFDVDGNLPLHMAAASANIAMINLLGDRFPSGASVRNEDGMLPLHLAIQACASETGAANNGRISSLEIVRAVLDYFPAAVTVADNEGNLPIHTAARVMCGHNGARIVHLLFEEAERRSLNPSSAAPFRNKAQEKRTEMNPPESETSTLSATDASHNFDIVVHCNLVRNENGEVPLLVAVRAGAGWEVLESLVYGPGGDDAAQQQDDDGNTCLHYLVGSRFMDSAGALSMLKVAPDAASVTNRNGLLPIQLACQEMVPEEVILALALVDLPFELTNNQSAETRSGRSWWFLTCELDDRYVNVVERVVQICSYPQIRQLCFLEQQELEGPLISNATPLCRQVLLRSLRFLGRFEFRGESSVFSDTSQALSVFDAVDFGHGVDSIEGGRPVFLHCFSHESAFLSKISNVETLNLDFSLLEKIDVFFVGENGEETLTGDVIQYCISIERPSLSLGEVIAVHGDVSIDKCAKYGDSWKLADTLGVQLIGHQFLPSRFSSVSPPEAIKQSGTQPDDCVTFDTDLLAHPSIDTWGLGKLAFEALVGETMVSVATPRLDGMDEGALIRILNWSDSDLQSVREKLSASAVLKEGIEMILHCLSHDPLDRPTMDGVLSHTVWKILRLSKRQQMVNEC</sequence>
<dbReference type="InParanoid" id="B7G1C9"/>
<feature type="region of interest" description="Disordered" evidence="1">
    <location>
        <begin position="1124"/>
        <end position="1151"/>
    </location>
</feature>
<feature type="region of interest" description="Disordered" evidence="1">
    <location>
        <begin position="188"/>
        <end position="214"/>
    </location>
</feature>
<dbReference type="InterPro" id="IPR002110">
    <property type="entry name" value="Ankyrin_rpt"/>
</dbReference>
<feature type="compositionally biased region" description="Basic residues" evidence="1">
    <location>
        <begin position="188"/>
        <end position="199"/>
    </location>
</feature>
<feature type="compositionally biased region" description="Low complexity" evidence="1">
    <location>
        <begin position="22"/>
        <end position="44"/>
    </location>
</feature>
<dbReference type="SUPFAM" id="SSF48403">
    <property type="entry name" value="Ankyrin repeat"/>
    <property type="match status" value="1"/>
</dbReference>
<protein>
    <recommendedName>
        <fullName evidence="4">Ankyrin repeat protein</fullName>
    </recommendedName>
</protein>
<feature type="region of interest" description="Disordered" evidence="1">
    <location>
        <begin position="903"/>
        <end position="922"/>
    </location>
</feature>
<dbReference type="RefSeq" id="XP_002180832.1">
    <property type="nucleotide sequence ID" value="XM_002180796.1"/>
</dbReference>
<evidence type="ECO:0000313" key="2">
    <source>
        <dbReference type="EMBL" id="EEC47484.1"/>
    </source>
</evidence>
<reference evidence="3" key="2">
    <citation type="submission" date="2008-08" db="EMBL/GenBank/DDBJ databases">
        <authorList>
            <consortium name="Diatom Consortium"/>
            <person name="Grigoriev I."/>
            <person name="Grimwood J."/>
            <person name="Kuo A."/>
            <person name="Otillar R.P."/>
            <person name="Salamov A."/>
            <person name="Detter J.C."/>
            <person name="Lindquist E."/>
            <person name="Shapiro H."/>
            <person name="Lucas S."/>
            <person name="Glavina del Rio T."/>
            <person name="Pitluck S."/>
            <person name="Rokhsar D."/>
            <person name="Bowler C."/>
        </authorList>
    </citation>
    <scope>GENOME REANNOTATION</scope>
    <source>
        <strain evidence="3">CCAP 1055/1</strain>
    </source>
</reference>
<dbReference type="PANTHER" id="PTHR24121">
    <property type="entry name" value="NO MECHANORECEPTOR POTENTIAL C, ISOFORM D-RELATED"/>
    <property type="match status" value="1"/>
</dbReference>